<dbReference type="PROSITE" id="PS51186">
    <property type="entry name" value="GNAT"/>
    <property type="match status" value="1"/>
</dbReference>
<evidence type="ECO:0000259" key="3">
    <source>
        <dbReference type="PROSITE" id="PS51186"/>
    </source>
</evidence>
<evidence type="ECO:0000256" key="1">
    <source>
        <dbReference type="ARBA" id="ARBA00022679"/>
    </source>
</evidence>
<dbReference type="GO" id="GO:0031415">
    <property type="term" value="C:NatA complex"/>
    <property type="evidence" value="ECO:0007669"/>
    <property type="project" value="InterPro"/>
</dbReference>
<dbReference type="Pfam" id="PF00583">
    <property type="entry name" value="Acetyltransf_1"/>
    <property type="match status" value="1"/>
</dbReference>
<dbReference type="SUPFAM" id="SSF55729">
    <property type="entry name" value="Acyl-CoA N-acyltransferases (Nat)"/>
    <property type="match status" value="1"/>
</dbReference>
<keyword evidence="2" id="KW-0012">Acyltransferase</keyword>
<dbReference type="EMBL" id="AUZY01009239">
    <property type="protein sequence ID" value="EQD42586.1"/>
    <property type="molecule type" value="Genomic_DNA"/>
</dbReference>
<dbReference type="GO" id="GO:0005840">
    <property type="term" value="C:ribosome"/>
    <property type="evidence" value="ECO:0007669"/>
    <property type="project" value="UniProtKB-KW"/>
</dbReference>
<dbReference type="InterPro" id="IPR045047">
    <property type="entry name" value="Ard1-like"/>
</dbReference>
<dbReference type="PANTHER" id="PTHR23091:SF4">
    <property type="entry name" value="N-TERMINAL AMINO-ACID N(ALPHA)-ACETYLTRANSFERASE NATA"/>
    <property type="match status" value="1"/>
</dbReference>
<comment type="caution">
    <text evidence="4">The sequence shown here is derived from an EMBL/GenBank/DDBJ whole genome shotgun (WGS) entry which is preliminary data.</text>
</comment>
<protein>
    <submittedName>
        <fullName evidence="4">Ribosomal protein s18 alanine acetyltransferase</fullName>
    </submittedName>
</protein>
<dbReference type="InterPro" id="IPR016181">
    <property type="entry name" value="Acyl_CoA_acyltransferase"/>
</dbReference>
<sequence>MICIAESAAAPEGPPDPLRPPVALRGFVPSDVPGIAGIVAEALREHYDPSLYEALGAPWPDGFLVAAGPDGGPVGFLLGVHQREGEGRVLMFAVDRRFRRQGIGELLMRTFLDRCVQRGLHRATLEVRVSNATAIRFYTRFRYSVADLLRSYYSDGEDGYQMVRELRPLPFRPAGGAGRES</sequence>
<dbReference type="PANTHER" id="PTHR23091">
    <property type="entry name" value="N-TERMINAL ACETYLTRANSFERASE"/>
    <property type="match status" value="1"/>
</dbReference>
<evidence type="ECO:0000256" key="2">
    <source>
        <dbReference type="ARBA" id="ARBA00023315"/>
    </source>
</evidence>
<proteinExistence type="predicted"/>
<name>T0Z3U3_9ZZZZ</name>
<accession>T0Z3U3</accession>
<dbReference type="Gene3D" id="3.40.630.30">
    <property type="match status" value="1"/>
</dbReference>
<dbReference type="InterPro" id="IPR000182">
    <property type="entry name" value="GNAT_dom"/>
</dbReference>
<feature type="domain" description="N-acetyltransferase" evidence="3">
    <location>
        <begin position="22"/>
        <end position="167"/>
    </location>
</feature>
<keyword evidence="4" id="KW-0689">Ribosomal protein</keyword>
<dbReference type="GO" id="GO:0004596">
    <property type="term" value="F:protein-N-terminal amino-acid acetyltransferase activity"/>
    <property type="evidence" value="ECO:0007669"/>
    <property type="project" value="InterPro"/>
</dbReference>
<gene>
    <name evidence="4" type="ORF">B1B_14005</name>
</gene>
<evidence type="ECO:0000313" key="4">
    <source>
        <dbReference type="EMBL" id="EQD42586.1"/>
    </source>
</evidence>
<keyword evidence="1 4" id="KW-0808">Transferase</keyword>
<reference evidence="4" key="1">
    <citation type="submission" date="2013-08" db="EMBL/GenBank/DDBJ databases">
        <authorList>
            <person name="Mendez C."/>
            <person name="Richter M."/>
            <person name="Ferrer M."/>
            <person name="Sanchez J."/>
        </authorList>
    </citation>
    <scope>NUCLEOTIDE SEQUENCE</scope>
</reference>
<dbReference type="CDD" id="cd04301">
    <property type="entry name" value="NAT_SF"/>
    <property type="match status" value="1"/>
</dbReference>
<dbReference type="AlphaFoldDB" id="T0Z3U3"/>
<organism evidence="4">
    <name type="scientific">mine drainage metagenome</name>
    <dbReference type="NCBI Taxonomy" id="410659"/>
    <lineage>
        <taxon>unclassified sequences</taxon>
        <taxon>metagenomes</taxon>
        <taxon>ecological metagenomes</taxon>
    </lineage>
</organism>
<keyword evidence="4" id="KW-0687">Ribonucleoprotein</keyword>
<reference evidence="4" key="2">
    <citation type="journal article" date="2014" name="ISME J.">
        <title>Microbial stratification in low pH oxic and suboxic macroscopic growths along an acid mine drainage.</title>
        <authorList>
            <person name="Mendez-Garcia C."/>
            <person name="Mesa V."/>
            <person name="Sprenger R.R."/>
            <person name="Richter M."/>
            <person name="Diez M.S."/>
            <person name="Solano J."/>
            <person name="Bargiela R."/>
            <person name="Golyshina O.V."/>
            <person name="Manteca A."/>
            <person name="Ramos J.L."/>
            <person name="Gallego J.R."/>
            <person name="Llorente I."/>
            <person name="Martins Dos Santos V.A."/>
            <person name="Jensen O.N."/>
            <person name="Pelaez A.I."/>
            <person name="Sanchez J."/>
            <person name="Ferrer M."/>
        </authorList>
    </citation>
    <scope>NUCLEOTIDE SEQUENCE</scope>
</reference>